<name>A0A8E0RSU2_9TREM</name>
<dbReference type="SMART" id="SM00240">
    <property type="entry name" value="FHA"/>
    <property type="match status" value="1"/>
</dbReference>
<sequence length="414" mass="44989">MSQTKPGELLVNNFKIPPWAGKPPPGLHLDVMKDGKLIQKLIIDEKSCYFFGRNRQLCDFAVEHQSCSRVHAVLVWHKFLSRAFLIDLGSVHGTYIGKIRLEGHRPQQVPIDSELHFGASTRVYIIRERPNPLFNGSNSMGDGMGVGSDGISSMGPVNRSLDDSGTDGTSLGLLHSQLPQSEVELDNLTEFNTAHNRRIAGIVDVSTNSSLGLGERRKRKLHSVHFSDADEVINPEDVDPSVGRFRNLVQETFIPNKRAKGAHEGAFLGVAAPEITEPRNPPTNQRIVVNSTPTATSLLPSSSLFGPAYSVATKLGLPLPNLAPDIESEPTEPSLPPTLAMLHAHAHSRPGSLTAALPDGKQLNRLTADDILGTETESGRIESGLVESDFPKRKKYAKEAWPGKRPGFLVGPTA</sequence>
<organism evidence="2 3">
    <name type="scientific">Fasciolopsis buskii</name>
    <dbReference type="NCBI Taxonomy" id="27845"/>
    <lineage>
        <taxon>Eukaryota</taxon>
        <taxon>Metazoa</taxon>
        <taxon>Spiralia</taxon>
        <taxon>Lophotrochozoa</taxon>
        <taxon>Platyhelminthes</taxon>
        <taxon>Trematoda</taxon>
        <taxon>Digenea</taxon>
        <taxon>Plagiorchiida</taxon>
        <taxon>Echinostomata</taxon>
        <taxon>Echinostomatoidea</taxon>
        <taxon>Fasciolidae</taxon>
        <taxon>Fasciolopsis</taxon>
    </lineage>
</organism>
<protein>
    <submittedName>
        <fullName evidence="2">Nuclear inhibitor of protein phosphatase 1</fullName>
    </submittedName>
</protein>
<dbReference type="Gene3D" id="2.60.200.20">
    <property type="match status" value="1"/>
</dbReference>
<accession>A0A8E0RSU2</accession>
<dbReference type="CDD" id="cd22674">
    <property type="entry name" value="FHA_PPP1R8"/>
    <property type="match status" value="1"/>
</dbReference>
<reference evidence="2" key="1">
    <citation type="submission" date="2019-05" db="EMBL/GenBank/DDBJ databases">
        <title>Annotation for the trematode Fasciolopsis buski.</title>
        <authorList>
            <person name="Choi Y.-J."/>
        </authorList>
    </citation>
    <scope>NUCLEOTIDE SEQUENCE</scope>
    <source>
        <strain evidence="2">HT</strain>
        <tissue evidence="2">Whole worm</tissue>
    </source>
</reference>
<dbReference type="Gene3D" id="6.10.250.1290">
    <property type="match status" value="1"/>
</dbReference>
<evidence type="ECO:0000313" key="3">
    <source>
        <dbReference type="Proteomes" id="UP000728185"/>
    </source>
</evidence>
<dbReference type="Proteomes" id="UP000728185">
    <property type="component" value="Unassembled WGS sequence"/>
</dbReference>
<evidence type="ECO:0000259" key="1">
    <source>
        <dbReference type="PROSITE" id="PS50006"/>
    </source>
</evidence>
<evidence type="ECO:0000313" key="2">
    <source>
        <dbReference type="EMBL" id="KAA0189502.1"/>
    </source>
</evidence>
<comment type="caution">
    <text evidence="2">The sequence shown here is derived from an EMBL/GenBank/DDBJ whole genome shotgun (WGS) entry which is preliminary data.</text>
</comment>
<keyword evidence="3" id="KW-1185">Reference proteome</keyword>
<feature type="domain" description="FHA" evidence="1">
    <location>
        <begin position="49"/>
        <end position="101"/>
    </location>
</feature>
<dbReference type="SUPFAM" id="SSF49879">
    <property type="entry name" value="SMAD/FHA domain"/>
    <property type="match status" value="1"/>
</dbReference>
<proteinExistence type="predicted"/>
<dbReference type="Pfam" id="PF00498">
    <property type="entry name" value="FHA"/>
    <property type="match status" value="1"/>
</dbReference>
<dbReference type="InterPro" id="IPR050923">
    <property type="entry name" value="Cell_Proc_Reg/RNA_Proc"/>
</dbReference>
<dbReference type="FunFam" id="2.60.200.20:FF:000019">
    <property type="entry name" value="Nuclear inhibitor of protein phosphatase"/>
    <property type="match status" value="1"/>
</dbReference>
<dbReference type="InterPro" id="IPR000253">
    <property type="entry name" value="FHA_dom"/>
</dbReference>
<dbReference type="OrthoDB" id="4096268at2759"/>
<dbReference type="PANTHER" id="PTHR23308">
    <property type="entry name" value="NUCLEAR INHIBITOR OF PROTEIN PHOSPHATASE-1"/>
    <property type="match status" value="1"/>
</dbReference>
<gene>
    <name evidence="2" type="ORF">FBUS_07963</name>
</gene>
<dbReference type="PROSITE" id="PS50006">
    <property type="entry name" value="FHA_DOMAIN"/>
    <property type="match status" value="1"/>
</dbReference>
<dbReference type="AlphaFoldDB" id="A0A8E0RSU2"/>
<dbReference type="InterPro" id="IPR008984">
    <property type="entry name" value="SMAD_FHA_dom_sf"/>
</dbReference>
<dbReference type="EMBL" id="LUCM01007693">
    <property type="protein sequence ID" value="KAA0189502.1"/>
    <property type="molecule type" value="Genomic_DNA"/>
</dbReference>